<feature type="non-terminal residue" evidence="1">
    <location>
        <position position="1"/>
    </location>
</feature>
<dbReference type="SUPFAM" id="SSF53187">
    <property type="entry name" value="Zn-dependent exopeptidases"/>
    <property type="match status" value="1"/>
</dbReference>
<dbReference type="PRINTS" id="PR00934">
    <property type="entry name" value="XHISDIPTASE"/>
</dbReference>
<dbReference type="InterPro" id="IPR001160">
    <property type="entry name" value="Peptidase_M20C"/>
</dbReference>
<proteinExistence type="predicted"/>
<reference evidence="1" key="1">
    <citation type="journal article" date="2020" name="mSystems">
        <title>Genome- and Community-Level Interaction Insights into Carbon Utilization and Element Cycling Functions of Hydrothermarchaeota in Hydrothermal Sediment.</title>
        <authorList>
            <person name="Zhou Z."/>
            <person name="Liu Y."/>
            <person name="Xu W."/>
            <person name="Pan J."/>
            <person name="Luo Z.H."/>
            <person name="Li M."/>
        </authorList>
    </citation>
    <scope>NUCLEOTIDE SEQUENCE [LARGE SCALE GENOMIC DNA]</scope>
    <source>
        <strain evidence="1">HyVt-513</strain>
    </source>
</reference>
<name>A0A7V2SKL0_9BACT</name>
<dbReference type="AlphaFoldDB" id="A0A7V2SKL0"/>
<dbReference type="GO" id="GO:0070573">
    <property type="term" value="F:metallodipeptidase activity"/>
    <property type="evidence" value="ECO:0007669"/>
    <property type="project" value="TreeGrafter"/>
</dbReference>
<dbReference type="Gene3D" id="3.40.630.10">
    <property type="entry name" value="Zn peptidases"/>
    <property type="match status" value="1"/>
</dbReference>
<comment type="caution">
    <text evidence="1">The sequence shown here is derived from an EMBL/GenBank/DDBJ whole genome shotgun (WGS) entry which is preliminary data.</text>
</comment>
<dbReference type="EMBL" id="DRNO01000016">
    <property type="protein sequence ID" value="HFC03271.1"/>
    <property type="molecule type" value="Genomic_DNA"/>
</dbReference>
<dbReference type="PANTHER" id="PTHR43501">
    <property type="entry name" value="CYTOSOL NON-SPECIFIC DIPEPTIDASE"/>
    <property type="match status" value="1"/>
</dbReference>
<evidence type="ECO:0000313" key="1">
    <source>
        <dbReference type="EMBL" id="HFC03271.1"/>
    </source>
</evidence>
<dbReference type="GO" id="GO:0006508">
    <property type="term" value="P:proteolysis"/>
    <property type="evidence" value="ECO:0007669"/>
    <property type="project" value="InterPro"/>
</dbReference>
<sequence length="193" mass="21654">EAVIHSESRPRLPDPIRVEAAEGAGEVLEEGEVLLRLLATAPHGVVSRNEELKIPEKSLNLAMVEFAADRSRIDYSLRAMSDEGLEALADRMETLLKRYGFGVDREEAYPAWRPEINPFTRQVAESMAREFGRSEYRAIHAGLECGILGEKYPKIRMASIGPTIENPHSIRERVDLGSVARTFRVLRQIVDSV</sequence>
<organism evidence="1">
    <name type="scientific">Nitratifractor salsuginis</name>
    <dbReference type="NCBI Taxonomy" id="269261"/>
    <lineage>
        <taxon>Bacteria</taxon>
        <taxon>Pseudomonadati</taxon>
        <taxon>Campylobacterota</taxon>
        <taxon>Epsilonproteobacteria</taxon>
        <taxon>Campylobacterales</taxon>
        <taxon>Sulfurovaceae</taxon>
        <taxon>Nitratifractor</taxon>
    </lineage>
</organism>
<protein>
    <submittedName>
        <fullName evidence="1">M20/M25/M40 family metallo-hydrolase</fullName>
    </submittedName>
</protein>
<dbReference type="GO" id="GO:0005829">
    <property type="term" value="C:cytosol"/>
    <property type="evidence" value="ECO:0007669"/>
    <property type="project" value="TreeGrafter"/>
</dbReference>
<dbReference type="Proteomes" id="UP000885722">
    <property type="component" value="Unassembled WGS sequence"/>
</dbReference>
<gene>
    <name evidence="1" type="ORF">ENJ74_00220</name>
</gene>
<accession>A0A7V2SKL0</accession>
<dbReference type="PANTHER" id="PTHR43501:SF1">
    <property type="entry name" value="CYTOSOL NON-SPECIFIC DIPEPTIDASE"/>
    <property type="match status" value="1"/>
</dbReference>